<sequence length="98" mass="10755">MNLQEVSVKIVLENNDGTSVVCNEKAVKINEKYVLSVYEDGIQIQEFIYGSNGEIILGEEALDLQGVVNDSAISLEEIGNMSAVDFLLAIANIKRDLH</sequence>
<gene>
    <name evidence="1" type="ORF">M3215_13330</name>
</gene>
<keyword evidence="2" id="KW-1185">Reference proteome</keyword>
<proteinExistence type="predicted"/>
<evidence type="ECO:0000313" key="1">
    <source>
        <dbReference type="EMBL" id="MCM3736774.1"/>
    </source>
</evidence>
<dbReference type="Proteomes" id="UP001202289">
    <property type="component" value="Unassembled WGS sequence"/>
</dbReference>
<organism evidence="1 2">
    <name type="scientific">Bacillus cytotoxicus</name>
    <dbReference type="NCBI Taxonomy" id="580165"/>
    <lineage>
        <taxon>Bacteria</taxon>
        <taxon>Bacillati</taxon>
        <taxon>Bacillota</taxon>
        <taxon>Bacilli</taxon>
        <taxon>Bacillales</taxon>
        <taxon>Bacillaceae</taxon>
        <taxon>Bacillus</taxon>
        <taxon>Bacillus cereus group</taxon>
    </lineage>
</organism>
<reference evidence="1" key="1">
    <citation type="submission" date="2022-05" db="EMBL/GenBank/DDBJ databases">
        <title>Comparative Genomics of Spacecraft Associated Microbes.</title>
        <authorList>
            <person name="Tran M.T."/>
            <person name="Wright A."/>
            <person name="Seuylemezian A."/>
            <person name="Eisen J."/>
            <person name="Coil D."/>
        </authorList>
    </citation>
    <scope>NUCLEOTIDE SEQUENCE</scope>
    <source>
        <strain evidence="1">FAIRING 10M-2.2</strain>
    </source>
</reference>
<comment type="caution">
    <text evidence="1">The sequence shown here is derived from an EMBL/GenBank/DDBJ whole genome shotgun (WGS) entry which is preliminary data.</text>
</comment>
<accession>A0ACC6A868</accession>
<name>A0ACC6A868_9BACI</name>
<dbReference type="EMBL" id="JAMBOP010000015">
    <property type="protein sequence ID" value="MCM3736774.1"/>
    <property type="molecule type" value="Genomic_DNA"/>
</dbReference>
<evidence type="ECO:0000313" key="2">
    <source>
        <dbReference type="Proteomes" id="UP001202289"/>
    </source>
</evidence>
<protein>
    <submittedName>
        <fullName evidence="1">Uncharacterized protein</fullName>
    </submittedName>
</protein>